<dbReference type="EMBL" id="JALBWM010000037">
    <property type="protein sequence ID" value="MCO1334761.1"/>
    <property type="molecule type" value="Genomic_DNA"/>
</dbReference>
<evidence type="ECO:0000313" key="1">
    <source>
        <dbReference type="EMBL" id="MCO1334761.1"/>
    </source>
</evidence>
<sequence length="444" mass="51380">MFIGYNKYLSVVFLPFVFEVTAEDYQDPFEEGIELSVEHEADEAKSSFAWDLDISLLGYHQVNDVRKALYFDPGNFIFEDRESQLALDFSGQFSLGSYFSVHSRIASIEQYLINEAGDSDREWETYVLEGYFSSCTANKRIGINIGRIKPQWSNGYNWSPANLLEAVYDRPNLDTDNLTQQHGWDMVHLDFRYGDWNTGIYVAQVEENLGQGIANSTREDELQYALVINREGNLDSRLVLHHLENGATNVAVGFSSLAGDSATLRLEAAWERQRELPALAELTYLQPEDDGYLKLVVGTQVSFDHGWDLTAEYLYNQHGYDGDEWPRVQVQVDSAKANINSEQVHKAFTFLSDSFNFLSVGQLRQEYLFFMWGNTRFEQKFQYRQSLQYNISDKSQYHNLELIQNWTEHFSTRLQAQVFRGCDSCEFGLLPTEKLLRLSFYYDF</sequence>
<keyword evidence="2" id="KW-1185">Reference proteome</keyword>
<protein>
    <submittedName>
        <fullName evidence="1">Uncharacterized protein</fullName>
    </submittedName>
</protein>
<organism evidence="1 2">
    <name type="scientific">Microbulbifer okhotskensis</name>
    <dbReference type="NCBI Taxonomy" id="2926617"/>
    <lineage>
        <taxon>Bacteria</taxon>
        <taxon>Pseudomonadati</taxon>
        <taxon>Pseudomonadota</taxon>
        <taxon>Gammaproteobacteria</taxon>
        <taxon>Cellvibrionales</taxon>
        <taxon>Microbulbiferaceae</taxon>
        <taxon>Microbulbifer</taxon>
    </lineage>
</organism>
<accession>A0A9X2ES64</accession>
<gene>
    <name evidence="1" type="ORF">MO867_10460</name>
</gene>
<dbReference type="AlphaFoldDB" id="A0A9X2ES64"/>
<evidence type="ECO:0000313" key="2">
    <source>
        <dbReference type="Proteomes" id="UP001139028"/>
    </source>
</evidence>
<name>A0A9X2ES64_9GAMM</name>
<reference evidence="1" key="1">
    <citation type="journal article" date="2022" name="Arch. Microbiol.">
        <title>Microbulbifer okhotskensis sp. nov., isolated from a deep bottom sediment of the Okhotsk Sea.</title>
        <authorList>
            <person name="Romanenko L."/>
            <person name="Kurilenko V."/>
            <person name="Otstavnykh N."/>
            <person name="Velansky P."/>
            <person name="Isaeva M."/>
            <person name="Mikhailov V."/>
        </authorList>
    </citation>
    <scope>NUCLEOTIDE SEQUENCE</scope>
    <source>
        <strain evidence="1">OS29</strain>
    </source>
</reference>
<comment type="caution">
    <text evidence="1">The sequence shown here is derived from an EMBL/GenBank/DDBJ whole genome shotgun (WGS) entry which is preliminary data.</text>
</comment>
<dbReference type="Proteomes" id="UP001139028">
    <property type="component" value="Unassembled WGS sequence"/>
</dbReference>
<dbReference type="RefSeq" id="WP_252466388.1">
    <property type="nucleotide sequence ID" value="NZ_JALBWM010000037.1"/>
</dbReference>
<proteinExistence type="predicted"/>